<dbReference type="InterPro" id="IPR004307">
    <property type="entry name" value="TspO_MBR"/>
</dbReference>
<evidence type="ECO:0000313" key="8">
    <source>
        <dbReference type="Proteomes" id="UP000315711"/>
    </source>
</evidence>
<dbReference type="EMBL" id="VLKZ01000005">
    <property type="protein sequence ID" value="TWI56158.1"/>
    <property type="molecule type" value="Genomic_DNA"/>
</dbReference>
<keyword evidence="4 6" id="KW-1133">Transmembrane helix</keyword>
<reference evidence="7 8" key="1">
    <citation type="journal article" date="2015" name="Stand. Genomic Sci.">
        <title>Genomic Encyclopedia of Bacterial and Archaeal Type Strains, Phase III: the genomes of soil and plant-associated and newly described type strains.</title>
        <authorList>
            <person name="Whitman W.B."/>
            <person name="Woyke T."/>
            <person name="Klenk H.P."/>
            <person name="Zhou Y."/>
            <person name="Lilburn T.G."/>
            <person name="Beck B.J."/>
            <person name="De Vos P."/>
            <person name="Vandamme P."/>
            <person name="Eisen J.A."/>
            <person name="Garrity G."/>
            <person name="Hugenholtz P."/>
            <person name="Kyrpides N.C."/>
        </authorList>
    </citation>
    <scope>NUCLEOTIDE SEQUENCE [LARGE SCALE GENOMIC DNA]</scope>
    <source>
        <strain evidence="7 8">CGMCC 1.10116</strain>
    </source>
</reference>
<dbReference type="Proteomes" id="UP000315711">
    <property type="component" value="Unassembled WGS sequence"/>
</dbReference>
<feature type="transmembrane region" description="Helical" evidence="6">
    <location>
        <begin position="7"/>
        <end position="27"/>
    </location>
</feature>
<dbReference type="AlphaFoldDB" id="A0A562QHC1"/>
<feature type="transmembrane region" description="Helical" evidence="6">
    <location>
        <begin position="133"/>
        <end position="154"/>
    </location>
</feature>
<keyword evidence="3 6" id="KW-0812">Transmembrane</keyword>
<feature type="transmembrane region" description="Helical" evidence="6">
    <location>
        <begin position="77"/>
        <end position="97"/>
    </location>
</feature>
<sequence>MRSIWSSILVFVITYSLFSLAGVLFPIDPDWYNSLHKPKWTPSGSMIGLIWALLFFLIATAVAKIYRQYGFTFAARLFWFVLLANWLLNQAFSYFLFTEKNLFFAFVDSAFVTLTTFLLIITTKPLSKKASNLLIPYLLWSSFATYLAFIIYIMNK</sequence>
<comment type="caution">
    <text evidence="7">The sequence shown here is derived from an EMBL/GenBank/DDBJ whole genome shotgun (WGS) entry which is preliminary data.</text>
</comment>
<keyword evidence="8" id="KW-1185">Reference proteome</keyword>
<dbReference type="FunFam" id="1.20.1260.100:FF:000001">
    <property type="entry name" value="translocator protein 2"/>
    <property type="match status" value="1"/>
</dbReference>
<evidence type="ECO:0000256" key="5">
    <source>
        <dbReference type="ARBA" id="ARBA00023136"/>
    </source>
</evidence>
<dbReference type="RefSeq" id="WP_144450343.1">
    <property type="nucleotide sequence ID" value="NZ_VLKZ01000005.1"/>
</dbReference>
<gene>
    <name evidence="7" type="ORF">IQ10_02048</name>
</gene>
<dbReference type="PIRSF" id="PIRSF005859">
    <property type="entry name" value="PBR"/>
    <property type="match status" value="1"/>
</dbReference>
<dbReference type="InterPro" id="IPR038330">
    <property type="entry name" value="TspO/MBR-related_sf"/>
</dbReference>
<dbReference type="CDD" id="cd15904">
    <property type="entry name" value="TSPO_MBR"/>
    <property type="match status" value="1"/>
</dbReference>
<organism evidence="7 8">
    <name type="scientific">Halalkalibacter nanhaiisediminis</name>
    <dbReference type="NCBI Taxonomy" id="688079"/>
    <lineage>
        <taxon>Bacteria</taxon>
        <taxon>Bacillati</taxon>
        <taxon>Bacillota</taxon>
        <taxon>Bacilli</taxon>
        <taxon>Bacillales</taxon>
        <taxon>Bacillaceae</taxon>
        <taxon>Halalkalibacter</taxon>
    </lineage>
</organism>
<evidence type="ECO:0000256" key="4">
    <source>
        <dbReference type="ARBA" id="ARBA00022989"/>
    </source>
</evidence>
<comment type="subcellular location">
    <subcellularLocation>
        <location evidence="1">Membrane</location>
        <topology evidence="1">Multi-pass membrane protein</topology>
    </subcellularLocation>
</comment>
<proteinExistence type="inferred from homology"/>
<protein>
    <submittedName>
        <fullName evidence="7">TspO/MBR related protein</fullName>
    </submittedName>
</protein>
<dbReference type="OrthoDB" id="9795496at2"/>
<keyword evidence="5 6" id="KW-0472">Membrane</keyword>
<name>A0A562QHC1_9BACI</name>
<dbReference type="Gene3D" id="1.20.1260.100">
    <property type="entry name" value="TspO/MBR protein"/>
    <property type="match status" value="1"/>
</dbReference>
<dbReference type="GO" id="GO:0033013">
    <property type="term" value="P:tetrapyrrole metabolic process"/>
    <property type="evidence" value="ECO:0007669"/>
    <property type="project" value="UniProtKB-ARBA"/>
</dbReference>
<dbReference type="PANTHER" id="PTHR10057">
    <property type="entry name" value="PERIPHERAL-TYPE BENZODIAZEPINE RECEPTOR"/>
    <property type="match status" value="1"/>
</dbReference>
<comment type="similarity">
    <text evidence="2">Belongs to the TspO/BZRP family.</text>
</comment>
<evidence type="ECO:0000313" key="7">
    <source>
        <dbReference type="EMBL" id="TWI56158.1"/>
    </source>
</evidence>
<evidence type="ECO:0000256" key="2">
    <source>
        <dbReference type="ARBA" id="ARBA00007524"/>
    </source>
</evidence>
<dbReference type="PANTHER" id="PTHR10057:SF0">
    <property type="entry name" value="TRANSLOCATOR PROTEIN"/>
    <property type="match status" value="1"/>
</dbReference>
<dbReference type="GO" id="GO:0016020">
    <property type="term" value="C:membrane"/>
    <property type="evidence" value="ECO:0007669"/>
    <property type="project" value="UniProtKB-SubCell"/>
</dbReference>
<evidence type="ECO:0000256" key="3">
    <source>
        <dbReference type="ARBA" id="ARBA00022692"/>
    </source>
</evidence>
<feature type="transmembrane region" description="Helical" evidence="6">
    <location>
        <begin position="103"/>
        <end position="121"/>
    </location>
</feature>
<evidence type="ECO:0000256" key="6">
    <source>
        <dbReference type="SAM" id="Phobius"/>
    </source>
</evidence>
<evidence type="ECO:0000256" key="1">
    <source>
        <dbReference type="ARBA" id="ARBA00004141"/>
    </source>
</evidence>
<accession>A0A562QHC1</accession>
<dbReference type="Pfam" id="PF03073">
    <property type="entry name" value="TspO_MBR"/>
    <property type="match status" value="1"/>
</dbReference>
<feature type="transmembrane region" description="Helical" evidence="6">
    <location>
        <begin position="47"/>
        <end position="65"/>
    </location>
</feature>